<accession>A0A671L2D9</accession>
<dbReference type="GeneID" id="107695897"/>
<dbReference type="PRINTS" id="PR01995">
    <property type="entry name" value="UPF0595"/>
</dbReference>
<dbReference type="RefSeq" id="XP_016351482.1">
    <property type="nucleotide sequence ID" value="XM_016495996.1"/>
</dbReference>
<dbReference type="InterPro" id="IPR018785">
    <property type="entry name" value="CDPF1_dom"/>
</dbReference>
<evidence type="ECO:0000313" key="5">
    <source>
        <dbReference type="Proteomes" id="UP000472260"/>
    </source>
</evidence>
<dbReference type="Proteomes" id="UP000472260">
    <property type="component" value="Unassembled WGS sequence"/>
</dbReference>
<proteinExistence type="inferred from homology"/>
<sequence>MGRRGCAAREAHGYIMDVNEGSALGVFTCELCEVSSPYSFSGQKPPNTRAIVLLEECYGMKDPFSPEREKFLVLGSKCCLCSKTVCVGTDCSLFYTKRFCLPCVRDHLWQFPERVQNEVLRKKSVQKTSSS</sequence>
<dbReference type="PANTHER" id="PTHR31849">
    <property type="entry name" value="CYSTEINE-RICH PDF MOTIF DOMAIN-CONTAINING PROTEIN 1"/>
    <property type="match status" value="1"/>
</dbReference>
<dbReference type="CTD" id="150383"/>
<comment type="similarity">
    <text evidence="1">Belongs to the CDPF1 family.</text>
</comment>
<protein>
    <recommendedName>
        <fullName evidence="2">Cysteine-rich DPF motif domain-containing protein 1</fullName>
    </recommendedName>
</protein>
<name>A0A671L2D9_9TELE</name>
<organism evidence="4 5">
    <name type="scientific">Sinocyclocheilus anshuiensis</name>
    <dbReference type="NCBI Taxonomy" id="1608454"/>
    <lineage>
        <taxon>Eukaryota</taxon>
        <taxon>Metazoa</taxon>
        <taxon>Chordata</taxon>
        <taxon>Craniata</taxon>
        <taxon>Vertebrata</taxon>
        <taxon>Euteleostomi</taxon>
        <taxon>Actinopterygii</taxon>
        <taxon>Neopterygii</taxon>
        <taxon>Teleostei</taxon>
        <taxon>Ostariophysi</taxon>
        <taxon>Cypriniformes</taxon>
        <taxon>Cyprinidae</taxon>
        <taxon>Cyprininae</taxon>
        <taxon>Sinocyclocheilus</taxon>
    </lineage>
</organism>
<evidence type="ECO:0000313" key="4">
    <source>
        <dbReference type="Ensembl" id="ENSSANP00000014098.1"/>
    </source>
</evidence>
<evidence type="ECO:0000259" key="3">
    <source>
        <dbReference type="Pfam" id="PF10170"/>
    </source>
</evidence>
<dbReference type="Ensembl" id="ENSSANT00000015038.1">
    <property type="protein sequence ID" value="ENSSANP00000014098.1"/>
    <property type="gene ID" value="ENSSANG00000007485.1"/>
</dbReference>
<keyword evidence="5" id="KW-1185">Reference proteome</keyword>
<dbReference type="Pfam" id="PF10170">
    <property type="entry name" value="C6_DPF"/>
    <property type="match status" value="1"/>
</dbReference>
<dbReference type="InterPro" id="IPR042426">
    <property type="entry name" value="CDPF1"/>
</dbReference>
<dbReference type="AlphaFoldDB" id="A0A671L2D9"/>
<gene>
    <name evidence="4" type="primary">cdpf1</name>
</gene>
<evidence type="ECO:0000256" key="2">
    <source>
        <dbReference type="ARBA" id="ARBA00014801"/>
    </source>
</evidence>
<reference evidence="4" key="2">
    <citation type="submission" date="2025-09" db="UniProtKB">
        <authorList>
            <consortium name="Ensembl"/>
        </authorList>
    </citation>
    <scope>IDENTIFICATION</scope>
</reference>
<feature type="domain" description="Cysteine-rich DPF motif" evidence="3">
    <location>
        <begin position="27"/>
        <end position="119"/>
    </location>
</feature>
<dbReference type="PANTHER" id="PTHR31849:SF1">
    <property type="entry name" value="CYSTEINE-RICH DPF MOTIF DOMAIN-CONTAINING PROTEIN 1"/>
    <property type="match status" value="1"/>
</dbReference>
<reference evidence="4" key="1">
    <citation type="submission" date="2025-08" db="UniProtKB">
        <authorList>
            <consortium name="Ensembl"/>
        </authorList>
    </citation>
    <scope>IDENTIFICATION</scope>
</reference>
<evidence type="ECO:0000256" key="1">
    <source>
        <dbReference type="ARBA" id="ARBA00007917"/>
    </source>
</evidence>